<accession>A0A4Y8ZUU9</accession>
<feature type="domain" description="Alpha-L-rhamnosidase C-terminal" evidence="3">
    <location>
        <begin position="728"/>
        <end position="783"/>
    </location>
</feature>
<comment type="caution">
    <text evidence="4">The sequence shown here is derived from an EMBL/GenBank/DDBJ whole genome shotgun (WGS) entry which is preliminary data.</text>
</comment>
<keyword evidence="1" id="KW-0732">Signal</keyword>
<dbReference type="AlphaFoldDB" id="A0A4Y8ZUU9"/>
<sequence length="808" mass="89398">MFRSFGRVERAVLVAAAALLGPHPADALAQGGAQAETRRHAEWTAQWVAHPDAPPTAAGLFHFRRSFDLAAPPEHFVVRVSADNRYRLLVNGRSVASGPARGDVAHWRYETLDLAPWLRAGRNVIAASVWNWGEHRPAAQASHRTGFLLQGEGAAAAVSTGAGWRVLWNRGYGFAPVVGPDANGYYVASPGEVIDGRVMPWGWEQPGFDDSGWIAVRPVVLRADAAKGALPRGGHSYGEASEWQLVPRELPAMEETPVRFARVARSEGVAPDDRFLRGKGDLVVPANRRVSILLDQGHLTTAYPVVVASGGEGASMTLTYAEALFDAQGRKGNRNEIAGKTIRGVRDRILFDGGAQRRYQPLWFRTWRYVQLDVETGAAPLRLHDVHGIFTAYPFAQHAAFASDQPWITPIWDIDWRIFRLSAFETFWDTPYYEQFQYVGDTRIMSLISLYSDGDDRLMRNALIQIDQSRIPEGITASRYPSALPQYIPPFSLWWVAMVHDYWMHRDDPAFVRRFLPGVRGVLGWYEGFVDETGMLGPMPWWNVLDWASAYDRGVPPGAENGHSTPLTLQYAYALQRAAEIEEALGQPAEAARYRVRAEGLIAAVVARAWDARRGLFADTPDKSLFSQQTNSLAVLVGAVPDGEQAAVMERVLADPSLVQASYYFRFYVDEALVRAGLGGRYLERLAPWREMIRLGLTTTPENPEPTRSDSHAWSAHPNYHLLASVLGVRPASPGFRTVRIAPALGPLRRVHGIVPHPAGPIELRLRRSGGRLRGEVILPPGLSGRFEQDGQSVALRPGRQQVDLGAP</sequence>
<keyword evidence="5" id="KW-1185">Reference proteome</keyword>
<dbReference type="SUPFAM" id="SSF48208">
    <property type="entry name" value="Six-hairpin glycosidases"/>
    <property type="match status" value="1"/>
</dbReference>
<dbReference type="InterPro" id="IPR008928">
    <property type="entry name" value="6-hairpin_glycosidase_sf"/>
</dbReference>
<dbReference type="InterPro" id="IPR035398">
    <property type="entry name" value="Bac_rhamnosid_C"/>
</dbReference>
<organism evidence="4 5">
    <name type="scientific">Sphingomonas parva</name>
    <dbReference type="NCBI Taxonomy" id="2555898"/>
    <lineage>
        <taxon>Bacteria</taxon>
        <taxon>Pseudomonadati</taxon>
        <taxon>Pseudomonadota</taxon>
        <taxon>Alphaproteobacteria</taxon>
        <taxon>Sphingomonadales</taxon>
        <taxon>Sphingomonadaceae</taxon>
        <taxon>Sphingomonas</taxon>
    </lineage>
</organism>
<evidence type="ECO:0000256" key="1">
    <source>
        <dbReference type="SAM" id="SignalP"/>
    </source>
</evidence>
<feature type="signal peptide" evidence="1">
    <location>
        <begin position="1"/>
        <end position="27"/>
    </location>
</feature>
<proteinExistence type="predicted"/>
<dbReference type="PANTHER" id="PTHR34987:SF2">
    <property type="entry name" value="B, PUTATIVE (AFU_ORTHOLOGUE AFUA_7G05040)-RELATED"/>
    <property type="match status" value="1"/>
</dbReference>
<dbReference type="InterPro" id="IPR035396">
    <property type="entry name" value="Bac_rhamnosid6H"/>
</dbReference>
<dbReference type="Pfam" id="PF17389">
    <property type="entry name" value="Bac_rhamnosid6H"/>
    <property type="match status" value="1"/>
</dbReference>
<feature type="chain" id="PRO_5021214828" evidence="1">
    <location>
        <begin position="28"/>
        <end position="808"/>
    </location>
</feature>
<dbReference type="GO" id="GO:0005975">
    <property type="term" value="P:carbohydrate metabolic process"/>
    <property type="evidence" value="ECO:0007669"/>
    <property type="project" value="InterPro"/>
</dbReference>
<dbReference type="Proteomes" id="UP000298213">
    <property type="component" value="Unassembled WGS sequence"/>
</dbReference>
<reference evidence="4 5" key="1">
    <citation type="submission" date="2019-03" db="EMBL/GenBank/DDBJ databases">
        <title>Genome sequence of Sphingomonas sp. 17J27-24.</title>
        <authorList>
            <person name="Kim M."/>
            <person name="Maeng S."/>
            <person name="Sathiyaraj S."/>
        </authorList>
    </citation>
    <scope>NUCLEOTIDE SEQUENCE [LARGE SCALE GENOMIC DNA]</scope>
    <source>
        <strain evidence="4 5">17J27-24</strain>
    </source>
</reference>
<dbReference type="Gene3D" id="1.50.10.10">
    <property type="match status" value="1"/>
</dbReference>
<dbReference type="SUPFAM" id="SSF49785">
    <property type="entry name" value="Galactose-binding domain-like"/>
    <property type="match status" value="1"/>
</dbReference>
<protein>
    <submittedName>
        <fullName evidence="4">Alpha-L-rhamnosidase</fullName>
    </submittedName>
</protein>
<evidence type="ECO:0000259" key="2">
    <source>
        <dbReference type="Pfam" id="PF17389"/>
    </source>
</evidence>
<dbReference type="EMBL" id="SPDV01000008">
    <property type="protein sequence ID" value="TFI59247.1"/>
    <property type="molecule type" value="Genomic_DNA"/>
</dbReference>
<name>A0A4Y8ZUU9_9SPHN</name>
<evidence type="ECO:0000259" key="3">
    <source>
        <dbReference type="Pfam" id="PF17390"/>
    </source>
</evidence>
<gene>
    <name evidence="4" type="ORF">E2493_05230</name>
</gene>
<evidence type="ECO:0000313" key="4">
    <source>
        <dbReference type="EMBL" id="TFI59247.1"/>
    </source>
</evidence>
<dbReference type="Gene3D" id="2.60.120.260">
    <property type="entry name" value="Galactose-binding domain-like"/>
    <property type="match status" value="2"/>
</dbReference>
<dbReference type="InterPro" id="IPR012341">
    <property type="entry name" value="6hp_glycosidase-like_sf"/>
</dbReference>
<dbReference type="RefSeq" id="WP_135084447.1">
    <property type="nucleotide sequence ID" value="NZ_SPDV01000008.1"/>
</dbReference>
<dbReference type="Pfam" id="PF17390">
    <property type="entry name" value="Bac_rhamnosid_C"/>
    <property type="match status" value="1"/>
</dbReference>
<dbReference type="PANTHER" id="PTHR34987">
    <property type="entry name" value="C, PUTATIVE (AFU_ORTHOLOGUE AFUA_3G02880)-RELATED"/>
    <property type="match status" value="1"/>
</dbReference>
<dbReference type="InterPro" id="IPR008979">
    <property type="entry name" value="Galactose-bd-like_sf"/>
</dbReference>
<dbReference type="OrthoDB" id="9761045at2"/>
<feature type="domain" description="Alpha-L-rhamnosidase six-hairpin glycosidase" evidence="2">
    <location>
        <begin position="397"/>
        <end position="653"/>
    </location>
</feature>
<evidence type="ECO:0000313" key="5">
    <source>
        <dbReference type="Proteomes" id="UP000298213"/>
    </source>
</evidence>
<dbReference type="Gene3D" id="2.60.420.10">
    <property type="entry name" value="Maltose phosphorylase, domain 3"/>
    <property type="match status" value="1"/>
</dbReference>